<dbReference type="GO" id="GO:0006457">
    <property type="term" value="P:protein folding"/>
    <property type="evidence" value="ECO:0007669"/>
    <property type="project" value="EnsemblPlants"/>
</dbReference>
<evidence type="ECO:0000313" key="4">
    <source>
        <dbReference type="EMBL" id="OTF97548.1"/>
    </source>
</evidence>
<accession>A0A251SFY2</accession>
<dbReference type="EMBL" id="MNCJ02000329">
    <property type="protein sequence ID" value="KAF5768316.1"/>
    <property type="molecule type" value="Genomic_DNA"/>
</dbReference>
<dbReference type="OMA" id="QYDEGME"/>
<dbReference type="FunCoup" id="A0A251SFY2">
    <property type="interactions" value="50"/>
</dbReference>
<dbReference type="FunFam" id="1.10.287.110:FF:000145">
    <property type="entry name" value="Chaperone protein dnaJ 20, chloroplastic"/>
    <property type="match status" value="1"/>
</dbReference>
<dbReference type="Pfam" id="PF00226">
    <property type="entry name" value="DnaJ"/>
    <property type="match status" value="1"/>
</dbReference>
<dbReference type="STRING" id="4232.A0A251SFY2"/>
<dbReference type="InterPro" id="IPR036869">
    <property type="entry name" value="J_dom_sf"/>
</dbReference>
<feature type="compositionally biased region" description="Basic residues" evidence="1">
    <location>
        <begin position="187"/>
        <end position="197"/>
    </location>
</feature>
<evidence type="ECO:0000313" key="3">
    <source>
        <dbReference type="EMBL" id="KAF5768316.1"/>
    </source>
</evidence>
<dbReference type="PROSITE" id="PS00636">
    <property type="entry name" value="DNAJ_1"/>
    <property type="match status" value="1"/>
</dbReference>
<dbReference type="SUPFAM" id="SSF46565">
    <property type="entry name" value="Chaperone J-domain"/>
    <property type="match status" value="1"/>
</dbReference>
<feature type="region of interest" description="Disordered" evidence="1">
    <location>
        <begin position="170"/>
        <end position="197"/>
    </location>
</feature>
<name>A0A251SFY2_HELAN</name>
<feature type="domain" description="J" evidence="2">
    <location>
        <begin position="66"/>
        <end position="133"/>
    </location>
</feature>
<reference evidence="3" key="3">
    <citation type="submission" date="2020-06" db="EMBL/GenBank/DDBJ databases">
        <title>Helianthus annuus Genome sequencing and assembly Release 2.</title>
        <authorList>
            <person name="Gouzy J."/>
            <person name="Langlade N."/>
            <person name="Munos S."/>
        </authorList>
    </citation>
    <scope>NUCLEOTIDE SEQUENCE</scope>
    <source>
        <tissue evidence="3">Leaves</tissue>
    </source>
</reference>
<keyword evidence="5" id="KW-1185">Reference proteome</keyword>
<dbReference type="SMART" id="SM00271">
    <property type="entry name" value="DnaJ"/>
    <property type="match status" value="1"/>
</dbReference>
<reference evidence="3 5" key="1">
    <citation type="journal article" date="2017" name="Nature">
        <title>The sunflower genome provides insights into oil metabolism, flowering and Asterid evolution.</title>
        <authorList>
            <person name="Badouin H."/>
            <person name="Gouzy J."/>
            <person name="Grassa C.J."/>
            <person name="Murat F."/>
            <person name="Staton S.E."/>
            <person name="Cottret L."/>
            <person name="Lelandais-Briere C."/>
            <person name="Owens G.L."/>
            <person name="Carrere S."/>
            <person name="Mayjonade B."/>
            <person name="Legrand L."/>
            <person name="Gill N."/>
            <person name="Kane N.C."/>
            <person name="Bowers J.E."/>
            <person name="Hubner S."/>
            <person name="Bellec A."/>
            <person name="Berard A."/>
            <person name="Berges H."/>
            <person name="Blanchet N."/>
            <person name="Boniface M.C."/>
            <person name="Brunel D."/>
            <person name="Catrice O."/>
            <person name="Chaidir N."/>
            <person name="Claudel C."/>
            <person name="Donnadieu C."/>
            <person name="Faraut T."/>
            <person name="Fievet G."/>
            <person name="Helmstetter N."/>
            <person name="King M."/>
            <person name="Knapp S.J."/>
            <person name="Lai Z."/>
            <person name="Le Paslier M.C."/>
            <person name="Lippi Y."/>
            <person name="Lorenzon L."/>
            <person name="Mandel J.R."/>
            <person name="Marage G."/>
            <person name="Marchand G."/>
            <person name="Marquand E."/>
            <person name="Bret-Mestries E."/>
            <person name="Morien E."/>
            <person name="Nambeesan S."/>
            <person name="Nguyen T."/>
            <person name="Pegot-Espagnet P."/>
            <person name="Pouilly N."/>
            <person name="Raftis F."/>
            <person name="Sallet E."/>
            <person name="Schiex T."/>
            <person name="Thomas J."/>
            <person name="Vandecasteele C."/>
            <person name="Vares D."/>
            <person name="Vear F."/>
            <person name="Vautrin S."/>
            <person name="Crespi M."/>
            <person name="Mangin B."/>
            <person name="Burke J.M."/>
            <person name="Salse J."/>
            <person name="Munos S."/>
            <person name="Vincourt P."/>
            <person name="Rieseberg L.H."/>
            <person name="Langlade N.B."/>
        </authorList>
    </citation>
    <scope>NUCLEOTIDE SEQUENCE [LARGE SCALE GENOMIC DNA]</scope>
    <source>
        <strain evidence="5">cv. SF193</strain>
        <tissue evidence="3">Leaves</tissue>
    </source>
</reference>
<dbReference type="InParanoid" id="A0A251SFY2"/>
<dbReference type="InterPro" id="IPR018253">
    <property type="entry name" value="DnaJ_domain_CS"/>
</dbReference>
<dbReference type="InterPro" id="IPR001623">
    <property type="entry name" value="DnaJ_domain"/>
</dbReference>
<protein>
    <submittedName>
        <fullName evidence="3">DnaJ domain, Chaperone J-domain superfamily</fullName>
    </submittedName>
    <submittedName>
        <fullName evidence="4">Putative dnaJ domain-containing protein</fullName>
    </submittedName>
</protein>
<dbReference type="CDD" id="cd06257">
    <property type="entry name" value="DnaJ"/>
    <property type="match status" value="1"/>
</dbReference>
<evidence type="ECO:0000256" key="1">
    <source>
        <dbReference type="SAM" id="MobiDB-lite"/>
    </source>
</evidence>
<reference evidence="4" key="2">
    <citation type="submission" date="2017-02" db="EMBL/GenBank/DDBJ databases">
        <title>Sunflower complete genome.</title>
        <authorList>
            <person name="Langlade N."/>
            <person name="Munos S."/>
        </authorList>
    </citation>
    <scope>NUCLEOTIDE SEQUENCE [LARGE SCALE GENOMIC DNA]</scope>
    <source>
        <tissue evidence="4">Leaves</tissue>
    </source>
</reference>
<proteinExistence type="predicted"/>
<dbReference type="OrthoDB" id="445556at2759"/>
<evidence type="ECO:0000313" key="5">
    <source>
        <dbReference type="Proteomes" id="UP000215914"/>
    </source>
</evidence>
<dbReference type="PANTHER" id="PTHR45090">
    <property type="entry name" value="CHAPERONE PROTEIN DNAJ 20 CHLOROPLASTIC"/>
    <property type="match status" value="1"/>
</dbReference>
<sequence>MCCNHNFISRLPTTPPPPPLFSPQTHTPLHLPIASISYRPKSLTTTTHAVKDGGSAVSETIRDELSFYELLGIPETVSLVEIKQAYKQLARKYHPDVSPPGRVEEYTQKFIRVQEAYETLSDPNRRALYDRDMAMGIHFAFGSRSHLRNQEKMERGEWRGQWESQLSELRKRSMYKDGGNNTSWAARMRRERKQSSS</sequence>
<dbReference type="Gramene" id="mRNA:HanXRQr2_Chr14g0635001">
    <property type="protein sequence ID" value="mRNA:HanXRQr2_Chr14g0635001"/>
    <property type="gene ID" value="HanXRQr2_Chr14g0635001"/>
</dbReference>
<dbReference type="GO" id="GO:0005634">
    <property type="term" value="C:nucleus"/>
    <property type="evidence" value="ECO:0007669"/>
    <property type="project" value="EnsemblPlants"/>
</dbReference>
<dbReference type="Proteomes" id="UP000215914">
    <property type="component" value="Chromosome 14"/>
</dbReference>
<dbReference type="EMBL" id="CM007903">
    <property type="protein sequence ID" value="OTF97548.1"/>
    <property type="molecule type" value="Genomic_DNA"/>
</dbReference>
<dbReference type="InterPro" id="IPR053232">
    <property type="entry name" value="DnaJ_C/III_chloroplastic"/>
</dbReference>
<dbReference type="GO" id="GO:0010322">
    <property type="term" value="P:regulation of isopentenyl diphosphate biosynthetic process, methylerythritol 4-phosphate pathway"/>
    <property type="evidence" value="ECO:0007669"/>
    <property type="project" value="EnsemblPlants"/>
</dbReference>
<dbReference type="PRINTS" id="PR00625">
    <property type="entry name" value="JDOMAIN"/>
</dbReference>
<dbReference type="Gene3D" id="1.10.287.110">
    <property type="entry name" value="DnaJ domain"/>
    <property type="match status" value="1"/>
</dbReference>
<organism evidence="4 5">
    <name type="scientific">Helianthus annuus</name>
    <name type="common">Common sunflower</name>
    <dbReference type="NCBI Taxonomy" id="4232"/>
    <lineage>
        <taxon>Eukaryota</taxon>
        <taxon>Viridiplantae</taxon>
        <taxon>Streptophyta</taxon>
        <taxon>Embryophyta</taxon>
        <taxon>Tracheophyta</taxon>
        <taxon>Spermatophyta</taxon>
        <taxon>Magnoliopsida</taxon>
        <taxon>eudicotyledons</taxon>
        <taxon>Gunneridae</taxon>
        <taxon>Pentapetalae</taxon>
        <taxon>asterids</taxon>
        <taxon>campanulids</taxon>
        <taxon>Asterales</taxon>
        <taxon>Asteraceae</taxon>
        <taxon>Asteroideae</taxon>
        <taxon>Heliantheae alliance</taxon>
        <taxon>Heliantheae</taxon>
        <taxon>Helianthus</taxon>
    </lineage>
</organism>
<gene>
    <name evidence="4" type="ORF">HannXRQ_Chr14g0435821</name>
    <name evidence="3" type="ORF">HanXRQr2_Chr14g0635001</name>
</gene>
<dbReference type="PANTHER" id="PTHR45090:SF4">
    <property type="entry name" value="J DOMAIN-CONTAINING PROTEIN"/>
    <property type="match status" value="1"/>
</dbReference>
<evidence type="ECO:0000259" key="2">
    <source>
        <dbReference type="PROSITE" id="PS50076"/>
    </source>
</evidence>
<dbReference type="PROSITE" id="PS50076">
    <property type="entry name" value="DNAJ_2"/>
    <property type="match status" value="1"/>
</dbReference>
<dbReference type="AlphaFoldDB" id="A0A251SFY2"/>
<dbReference type="GO" id="GO:0009507">
    <property type="term" value="C:chloroplast"/>
    <property type="evidence" value="ECO:0000318"/>
    <property type="project" value="GO_Central"/>
</dbReference>